<dbReference type="Gene3D" id="3.40.190.10">
    <property type="entry name" value="Periplasmic binding protein-like II"/>
    <property type="match status" value="1"/>
</dbReference>
<keyword evidence="1" id="KW-0732">Signal</keyword>
<dbReference type="InterPro" id="IPR006311">
    <property type="entry name" value="TAT_signal"/>
</dbReference>
<dbReference type="SUPFAM" id="SSF53850">
    <property type="entry name" value="Periplasmic binding protein-like II"/>
    <property type="match status" value="1"/>
</dbReference>
<evidence type="ECO:0000259" key="3">
    <source>
        <dbReference type="Pfam" id="PF00496"/>
    </source>
</evidence>
<keyword evidence="5" id="KW-1185">Reference proteome</keyword>
<dbReference type="PIRSF" id="PIRSF002741">
    <property type="entry name" value="MppA"/>
    <property type="match status" value="1"/>
</dbReference>
<dbReference type="EMBL" id="BAAAZO010000004">
    <property type="protein sequence ID" value="GAA3611338.1"/>
    <property type="molecule type" value="Genomic_DNA"/>
</dbReference>
<dbReference type="PANTHER" id="PTHR30290:SF38">
    <property type="entry name" value="D,D-DIPEPTIDE-BINDING PERIPLASMIC PROTEIN DDPA-RELATED"/>
    <property type="match status" value="1"/>
</dbReference>
<protein>
    <submittedName>
        <fullName evidence="4">ABC transporter substrate-binding protein</fullName>
    </submittedName>
</protein>
<proteinExistence type="predicted"/>
<evidence type="ECO:0000313" key="5">
    <source>
        <dbReference type="Proteomes" id="UP001501074"/>
    </source>
</evidence>
<dbReference type="CDD" id="cd00995">
    <property type="entry name" value="PBP2_NikA_DppA_OppA_like"/>
    <property type="match status" value="1"/>
</dbReference>
<dbReference type="Pfam" id="PF00496">
    <property type="entry name" value="SBP_bac_5"/>
    <property type="match status" value="1"/>
</dbReference>
<reference evidence="5" key="1">
    <citation type="journal article" date="2019" name="Int. J. Syst. Evol. Microbiol.">
        <title>The Global Catalogue of Microorganisms (GCM) 10K type strain sequencing project: providing services to taxonomists for standard genome sequencing and annotation.</title>
        <authorList>
            <consortium name="The Broad Institute Genomics Platform"/>
            <consortium name="The Broad Institute Genome Sequencing Center for Infectious Disease"/>
            <person name="Wu L."/>
            <person name="Ma J."/>
        </authorList>
    </citation>
    <scope>NUCLEOTIDE SEQUENCE [LARGE SCALE GENOMIC DNA]</scope>
    <source>
        <strain evidence="5">JCM 16902</strain>
    </source>
</reference>
<feature type="domain" description="Solute-binding protein family 5" evidence="3">
    <location>
        <begin position="105"/>
        <end position="466"/>
    </location>
</feature>
<dbReference type="InterPro" id="IPR030678">
    <property type="entry name" value="Peptide/Ni-bd"/>
</dbReference>
<dbReference type="Gene3D" id="3.10.105.10">
    <property type="entry name" value="Dipeptide-binding Protein, Domain 3"/>
    <property type="match status" value="1"/>
</dbReference>
<accession>A0ABP6ZLK1</accession>
<evidence type="ECO:0000256" key="2">
    <source>
        <dbReference type="SAM" id="MobiDB-lite"/>
    </source>
</evidence>
<feature type="region of interest" description="Disordered" evidence="2">
    <location>
        <begin position="1"/>
        <end position="20"/>
    </location>
</feature>
<name>A0ABP6ZLK1_9ACTN</name>
<gene>
    <name evidence="4" type="ORF">GCM10022223_29310</name>
</gene>
<dbReference type="PROSITE" id="PS51318">
    <property type="entry name" value="TAT"/>
    <property type="match status" value="1"/>
</dbReference>
<sequence>MPRPTSAAPQSSPDTPDVSRRTMLRGAGLLGMGMTFGLSGLLSACGVAADDDQDSGGAQKGGTLTMAIDGTSAVNDPAFYTTLGDWMAVDCICRGLTFISFEDNTPQPDLAESWEISDDQLTYTFKLRSGVTFHDGTTFTSADVLASLGRQFDEKDKTLPDGASRPLNSLGANVKSLKAKDDLTVVMVLLKPDRTVLSRLSDIGGRIISSAALKEKGADIGKGLVGTGPFKFVSSTSGQSVVLEAFDGFRLGRPPIDRLVLQQVTDPSTIVSSLISGDISATQFTPYSSLASLAKNDAVTVYDTSLGFDAIMMVDARRIPELEVRQAINLAVDRNAIVSQAFFGKGQTPDGYTIPPSQNGYDASLKDLSTQDMAKAKELLKAAGAAGRTVKLMAASDSWHPKAAQIVEQNLTDLGLKVEVDSVDPATYFGRVIDPDDDYHDLMIWERNSYVPDPDNMIGAMAKPSGVYGDFATGFASLKGADAFENDLYEAKNLPDGAERTARYTEIQRRWAEKYMVLVMLGYSTNPVVSGSGVKGFNSNALGNHRCFMEKASV</sequence>
<dbReference type="PANTHER" id="PTHR30290">
    <property type="entry name" value="PERIPLASMIC BINDING COMPONENT OF ABC TRANSPORTER"/>
    <property type="match status" value="1"/>
</dbReference>
<dbReference type="Proteomes" id="UP001501074">
    <property type="component" value="Unassembled WGS sequence"/>
</dbReference>
<dbReference type="InterPro" id="IPR000914">
    <property type="entry name" value="SBP_5_dom"/>
</dbReference>
<evidence type="ECO:0000256" key="1">
    <source>
        <dbReference type="ARBA" id="ARBA00022729"/>
    </source>
</evidence>
<comment type="caution">
    <text evidence="4">The sequence shown here is derived from an EMBL/GenBank/DDBJ whole genome shotgun (WGS) entry which is preliminary data.</text>
</comment>
<dbReference type="InterPro" id="IPR039424">
    <property type="entry name" value="SBP_5"/>
</dbReference>
<evidence type="ECO:0000313" key="4">
    <source>
        <dbReference type="EMBL" id="GAA3611338.1"/>
    </source>
</evidence>
<organism evidence="4 5">
    <name type="scientific">Kineosporia mesophila</name>
    <dbReference type="NCBI Taxonomy" id="566012"/>
    <lineage>
        <taxon>Bacteria</taxon>
        <taxon>Bacillati</taxon>
        <taxon>Actinomycetota</taxon>
        <taxon>Actinomycetes</taxon>
        <taxon>Kineosporiales</taxon>
        <taxon>Kineosporiaceae</taxon>
        <taxon>Kineosporia</taxon>
    </lineage>
</organism>
<dbReference type="RefSeq" id="WP_231482206.1">
    <property type="nucleotide sequence ID" value="NZ_BAAAZO010000004.1"/>
</dbReference>